<gene>
    <name evidence="2" type="ORF">CASFOL_001687</name>
</gene>
<feature type="compositionally biased region" description="Basic and acidic residues" evidence="1">
    <location>
        <begin position="1"/>
        <end position="19"/>
    </location>
</feature>
<name>A0ABD3ECV6_9LAMI</name>
<dbReference type="PANTHER" id="PTHR34835:SF90">
    <property type="entry name" value="AMINOTRANSFERASE-LIKE PLANT MOBILE DOMAIN-CONTAINING PROTEIN"/>
    <property type="match status" value="1"/>
</dbReference>
<evidence type="ECO:0000313" key="3">
    <source>
        <dbReference type="Proteomes" id="UP001632038"/>
    </source>
</evidence>
<feature type="region of interest" description="Disordered" evidence="1">
    <location>
        <begin position="100"/>
        <end position="247"/>
    </location>
</feature>
<comment type="caution">
    <text evidence="2">The sequence shown here is derived from an EMBL/GenBank/DDBJ whole genome shotgun (WGS) entry which is preliminary data.</text>
</comment>
<dbReference type="PANTHER" id="PTHR34835">
    <property type="entry name" value="OS07G0283600 PROTEIN-RELATED"/>
    <property type="match status" value="1"/>
</dbReference>
<keyword evidence="3" id="KW-1185">Reference proteome</keyword>
<feature type="compositionally biased region" description="Basic and acidic residues" evidence="1">
    <location>
        <begin position="226"/>
        <end position="235"/>
    </location>
</feature>
<evidence type="ECO:0000256" key="1">
    <source>
        <dbReference type="SAM" id="MobiDB-lite"/>
    </source>
</evidence>
<dbReference type="AlphaFoldDB" id="A0ABD3ECV6"/>
<dbReference type="Gene3D" id="3.40.395.10">
    <property type="entry name" value="Adenoviral Proteinase, Chain A"/>
    <property type="match status" value="1"/>
</dbReference>
<protein>
    <submittedName>
        <fullName evidence="2">Uncharacterized protein</fullName>
    </submittedName>
</protein>
<sequence>MNSELVRVKREVGEKMARKGDKRKKPGKSKIPDEGVITEEMLDVEVEEPEQVTEELMPDNSKTCPEVSGDVVVQPDAETVNVALSMWTELLKKFVNPNVVVEPPEKGGTVAEPVLDTREGGQKTCPSEVDEQPKKPPLKKPIVSKKSAKEVEPNTSTSKVDEQPRKAPLRKPSLSKKAAKGIVIKEPVPEKAKTTGAYSEARDRDKGKTVVVSGEIAGDGKRKKGDVKMTKDLPPKRSKSVLGECSSKKQKTDDADIDIYPRLKTRNSGYTLIKTFKCLTNEQRETVRSMGFEGLLDFNIAEMPSTLGYMLLENFDPMACVVKLQEGRELRVEADDVTHVLGIPNGHRIMKRKAKNIPHPVVTQFRALFPDYVKNITANHVADKMLSKGVSTIWFKRLFLILITTCLVESCDNGYVISRIISNFEDPDRAKELNWGQYMKKCLAEEVVDWNKKGRKEAFTGPLVFLMALYVDRVDLMDVLVSRVYPSVKGWTCTLLRQREKFEIKAGGFGRGYPVERVRPEANENHSGGKYRGYSTVDAANAPLRDEVELKSNASQNAYSFTETLLRKSKLVAQTISEIIEMVQSSTVNINENPNLKKVIDKAEHLLGCKLEMPELPEVTTDAADPISTWENEDFWTDPEIVALMDGIDKGLEKRDELASGHGRREELRDMAFDCPPFNLGITQEYPDVPVQRDNNVAGPANPTKLAKGKGKEVKVVKDVDPKGKGKMKVFYEQDAEHAQSDDFVEIPSKRVTRNAAAKKKSKSVCSPYMLRATKAGDGLNKVEKELCYWVMDNDELSSDLVVFDEENFEVIREDMMTLGSGLEVAQSVVDVWSVILNKKEHLRSPSSPARFFATLDVHLHTVVNPAEGWSTTECEEGFVENLRGAFNETAAMKLGEVDIVRLRIDIIDNSTEKEDLPFEEKYGHLPRTLTAYLGNYLEKEGQKTKADRVANSLTFRPPMEWRDDTNQVDSAIYTMRHMETYFGEPLKEWTADFSNRDKQIQLFRARYCAAILCDVANKKAKDNLSNATKYCKQKKIKLAQLGVDVVLSNSLNREN</sequence>
<accession>A0ABD3ECV6</accession>
<proteinExistence type="predicted"/>
<feature type="region of interest" description="Disordered" evidence="1">
    <location>
        <begin position="1"/>
        <end position="33"/>
    </location>
</feature>
<organism evidence="2 3">
    <name type="scientific">Castilleja foliolosa</name>
    <dbReference type="NCBI Taxonomy" id="1961234"/>
    <lineage>
        <taxon>Eukaryota</taxon>
        <taxon>Viridiplantae</taxon>
        <taxon>Streptophyta</taxon>
        <taxon>Embryophyta</taxon>
        <taxon>Tracheophyta</taxon>
        <taxon>Spermatophyta</taxon>
        <taxon>Magnoliopsida</taxon>
        <taxon>eudicotyledons</taxon>
        <taxon>Gunneridae</taxon>
        <taxon>Pentapetalae</taxon>
        <taxon>asterids</taxon>
        <taxon>lamiids</taxon>
        <taxon>Lamiales</taxon>
        <taxon>Orobanchaceae</taxon>
        <taxon>Pedicularideae</taxon>
        <taxon>Castillejinae</taxon>
        <taxon>Castilleja</taxon>
    </lineage>
</organism>
<evidence type="ECO:0000313" key="2">
    <source>
        <dbReference type="EMBL" id="KAL3652006.1"/>
    </source>
</evidence>
<dbReference type="Proteomes" id="UP001632038">
    <property type="component" value="Unassembled WGS sequence"/>
</dbReference>
<dbReference type="EMBL" id="JAVIJP010000005">
    <property type="protein sequence ID" value="KAL3652006.1"/>
    <property type="molecule type" value="Genomic_DNA"/>
</dbReference>
<reference evidence="3" key="1">
    <citation type="journal article" date="2024" name="IScience">
        <title>Strigolactones Initiate the Formation of Haustorium-like Structures in Castilleja.</title>
        <authorList>
            <person name="Buerger M."/>
            <person name="Peterson D."/>
            <person name="Chory J."/>
        </authorList>
    </citation>
    <scope>NUCLEOTIDE SEQUENCE [LARGE SCALE GENOMIC DNA]</scope>
</reference>
<feature type="compositionally biased region" description="Basic residues" evidence="1">
    <location>
        <begin position="167"/>
        <end position="179"/>
    </location>
</feature>